<reference evidence="1" key="1">
    <citation type="journal article" date="2018" name="J. Ind. Microbiol. Biotechnol.">
        <title>Genome mining reveals uncommon alkylpyrones as type III PKS products from myxobacteria.</title>
        <authorList>
            <person name="Hug J.J."/>
            <person name="Panter F."/>
            <person name="Krug D."/>
            <person name="Muller R."/>
        </authorList>
    </citation>
    <scope>NUCLEOTIDE SEQUENCE</scope>
    <source>
        <strain evidence="1">MCy8408</strain>
    </source>
</reference>
<sequence length="206" mass="23511">MTGTARAIEERMGFFVKHGHLDRLPSPWQVRVGGLAMLPVTLSESERERQRSRSTLMGQVPIRVPLQVLYNPRQLIADSGLTQRPASIVRHVVSVYHEDAFLGYDLQLLQSHPGGLALLREEASKVVEGRTRWAPYLRNLVAWPGYHARLVELADAAERFEYPDVLDVDPRFATLVGFARFCGSMPDWPERGFYGFDLGKLVRRWR</sequence>
<evidence type="ECO:0000313" key="1">
    <source>
        <dbReference type="EMBL" id="AYM52752.1"/>
    </source>
</evidence>
<dbReference type="AlphaFoldDB" id="A0A3Q8I1Z7"/>
<proteinExistence type="predicted"/>
<dbReference type="EMBL" id="MH908883">
    <property type="protein sequence ID" value="AYM52752.1"/>
    <property type="molecule type" value="Genomic_DNA"/>
</dbReference>
<organism evidence="1">
    <name type="scientific">Archangium disciforme</name>
    <dbReference type="NCBI Taxonomy" id="38"/>
    <lineage>
        <taxon>Bacteria</taxon>
        <taxon>Pseudomonadati</taxon>
        <taxon>Myxococcota</taxon>
        <taxon>Myxococcia</taxon>
        <taxon>Myxococcales</taxon>
        <taxon>Cystobacterineae</taxon>
        <taxon>Archangiaceae</taxon>
        <taxon>Archangium</taxon>
    </lineage>
</organism>
<protein>
    <submittedName>
        <fullName evidence="1">Uncharacterized protein</fullName>
    </submittedName>
</protein>
<accession>A0A3Q8I1Z7</accession>
<name>A0A3Q8I1Z7_9BACT</name>